<comment type="subcellular location">
    <subcellularLocation>
        <location evidence="1">Cell membrane</location>
        <topology evidence="1">Multi-pass membrane protein</topology>
    </subcellularLocation>
</comment>
<dbReference type="InterPro" id="IPR052983">
    <property type="entry name" value="MFS_Riboflavin_Transporter"/>
</dbReference>
<dbReference type="KEGG" id="sted:SPTER_06550"/>
<evidence type="ECO:0000313" key="8">
    <source>
        <dbReference type="EMBL" id="QDR79381.1"/>
    </source>
</evidence>
<feature type="domain" description="Major facilitator superfamily (MFS) profile" evidence="7">
    <location>
        <begin position="11"/>
        <end position="428"/>
    </location>
</feature>
<evidence type="ECO:0000256" key="3">
    <source>
        <dbReference type="ARBA" id="ARBA00022692"/>
    </source>
</evidence>
<dbReference type="PROSITE" id="PS50850">
    <property type="entry name" value="MFS"/>
    <property type="match status" value="1"/>
</dbReference>
<dbReference type="OrthoDB" id="9793415at2"/>
<keyword evidence="5 6" id="KW-0472">Membrane</keyword>
<dbReference type="Pfam" id="PF07690">
    <property type="entry name" value="MFS_1"/>
    <property type="match status" value="1"/>
</dbReference>
<dbReference type="GO" id="GO:0005886">
    <property type="term" value="C:plasma membrane"/>
    <property type="evidence" value="ECO:0007669"/>
    <property type="project" value="UniProtKB-SubCell"/>
</dbReference>
<protein>
    <submittedName>
        <fullName evidence="8">Putative MFS-type transporter YhjX</fullName>
    </submittedName>
</protein>
<dbReference type="EMBL" id="CP036259">
    <property type="protein sequence ID" value="QDR79381.1"/>
    <property type="molecule type" value="Genomic_DNA"/>
</dbReference>
<feature type="transmembrane region" description="Helical" evidence="6">
    <location>
        <begin position="370"/>
        <end position="390"/>
    </location>
</feature>
<feature type="transmembrane region" description="Helical" evidence="6">
    <location>
        <begin position="79"/>
        <end position="99"/>
    </location>
</feature>
<proteinExistence type="predicted"/>
<dbReference type="InterPro" id="IPR020846">
    <property type="entry name" value="MFS_dom"/>
</dbReference>
<sequence>MRKELQSVPNRWLIASMGTLLQLALGTVYAWSFFQQPIMAANNWTNSQAAWAFSLAIFFLGLAAAWGGINLPKYGPRKLAMTGGFLFSLGYFVAAYALYTKSLMLLYVGYGFIGGIGLGLGYVTPVATAAKWFPDKKGLITGMVVMGFGFGALIMAKLLAPLFMSITGDNLVLVFSYIGAVMLIITLPAGYYLVNPPPGFVPAGYSPPIVSAGAQAAEDTITAKQCIFSGKFLMMWTVFFFNIIAGIMFIGFQSPLLQDLLKKTMDPATLSDPQVVAGLAAAGATLIAISSIFNGLGRFFWGGLSDKIGRVQTFRYILGTQLVVFLALLFVDNPMVFGVLVCYILLCYGGGFGSMPSFVLDVFGQRLMPVVYGAILTAWGCGGIVGPQIVAFLKDNFASQAAQYTFVSAAVLLLLGLLITLVLNNKKFTLKKDAQPSISEAAGN</sequence>
<name>A0A517DPV1_9FIRM</name>
<feature type="transmembrane region" description="Helical" evidence="6">
    <location>
        <begin position="139"/>
        <end position="160"/>
    </location>
</feature>
<evidence type="ECO:0000256" key="5">
    <source>
        <dbReference type="ARBA" id="ARBA00023136"/>
    </source>
</evidence>
<evidence type="ECO:0000313" key="9">
    <source>
        <dbReference type="Proteomes" id="UP000320776"/>
    </source>
</evidence>
<gene>
    <name evidence="8" type="primary">yhjX_1</name>
    <name evidence="8" type="ORF">SPTER_06550</name>
</gene>
<dbReference type="PANTHER" id="PTHR43385:SF1">
    <property type="entry name" value="RIBOFLAVIN TRANSPORTER RIBJ"/>
    <property type="match status" value="1"/>
</dbReference>
<evidence type="ECO:0000259" key="7">
    <source>
        <dbReference type="PROSITE" id="PS50850"/>
    </source>
</evidence>
<dbReference type="PANTHER" id="PTHR43385">
    <property type="entry name" value="RIBOFLAVIN TRANSPORTER RIBJ"/>
    <property type="match status" value="1"/>
</dbReference>
<organism evidence="8 9">
    <name type="scientific">Sporomusa termitida</name>
    <dbReference type="NCBI Taxonomy" id="2377"/>
    <lineage>
        <taxon>Bacteria</taxon>
        <taxon>Bacillati</taxon>
        <taxon>Bacillota</taxon>
        <taxon>Negativicutes</taxon>
        <taxon>Selenomonadales</taxon>
        <taxon>Sporomusaceae</taxon>
        <taxon>Sporomusa</taxon>
    </lineage>
</organism>
<feature type="transmembrane region" description="Helical" evidence="6">
    <location>
        <begin position="233"/>
        <end position="256"/>
    </location>
</feature>
<feature type="transmembrane region" description="Helical" evidence="6">
    <location>
        <begin position="49"/>
        <end position="67"/>
    </location>
</feature>
<evidence type="ECO:0000256" key="6">
    <source>
        <dbReference type="SAM" id="Phobius"/>
    </source>
</evidence>
<feature type="transmembrane region" description="Helical" evidence="6">
    <location>
        <begin position="12"/>
        <end position="34"/>
    </location>
</feature>
<feature type="transmembrane region" description="Helical" evidence="6">
    <location>
        <begin position="402"/>
        <end position="423"/>
    </location>
</feature>
<evidence type="ECO:0000256" key="4">
    <source>
        <dbReference type="ARBA" id="ARBA00022989"/>
    </source>
</evidence>
<feature type="transmembrane region" description="Helical" evidence="6">
    <location>
        <begin position="276"/>
        <end position="301"/>
    </location>
</feature>
<dbReference type="Proteomes" id="UP000320776">
    <property type="component" value="Chromosome"/>
</dbReference>
<feature type="transmembrane region" description="Helical" evidence="6">
    <location>
        <begin position="313"/>
        <end position="331"/>
    </location>
</feature>
<keyword evidence="4 6" id="KW-1133">Transmembrane helix</keyword>
<dbReference type="CDD" id="cd17353">
    <property type="entry name" value="MFS_OFA_like"/>
    <property type="match status" value="1"/>
</dbReference>
<dbReference type="InterPro" id="IPR011701">
    <property type="entry name" value="MFS"/>
</dbReference>
<keyword evidence="9" id="KW-1185">Reference proteome</keyword>
<evidence type="ECO:0000256" key="1">
    <source>
        <dbReference type="ARBA" id="ARBA00004651"/>
    </source>
</evidence>
<reference evidence="8 9" key="1">
    <citation type="submission" date="2019-02" db="EMBL/GenBank/DDBJ databases">
        <title>Closed genome of Sporomusa termitida DSM 4440.</title>
        <authorList>
            <person name="Poehlein A."/>
            <person name="Daniel R."/>
        </authorList>
    </citation>
    <scope>NUCLEOTIDE SEQUENCE [LARGE SCALE GENOMIC DNA]</scope>
    <source>
        <strain evidence="8 9">DSM 4440</strain>
    </source>
</reference>
<feature type="transmembrane region" description="Helical" evidence="6">
    <location>
        <begin position="172"/>
        <end position="194"/>
    </location>
</feature>
<accession>A0A517DPV1</accession>
<keyword evidence="2" id="KW-0813">Transport</keyword>
<keyword evidence="3 6" id="KW-0812">Transmembrane</keyword>
<evidence type="ECO:0000256" key="2">
    <source>
        <dbReference type="ARBA" id="ARBA00022448"/>
    </source>
</evidence>
<feature type="transmembrane region" description="Helical" evidence="6">
    <location>
        <begin position="105"/>
        <end position="127"/>
    </location>
</feature>
<dbReference type="Gene3D" id="1.20.1250.20">
    <property type="entry name" value="MFS general substrate transporter like domains"/>
    <property type="match status" value="2"/>
</dbReference>
<dbReference type="RefSeq" id="WP_144349034.1">
    <property type="nucleotide sequence ID" value="NZ_CP036259.1"/>
</dbReference>
<dbReference type="AlphaFoldDB" id="A0A517DPV1"/>
<dbReference type="SUPFAM" id="SSF103473">
    <property type="entry name" value="MFS general substrate transporter"/>
    <property type="match status" value="1"/>
</dbReference>
<dbReference type="GO" id="GO:0022857">
    <property type="term" value="F:transmembrane transporter activity"/>
    <property type="evidence" value="ECO:0007669"/>
    <property type="project" value="InterPro"/>
</dbReference>
<feature type="transmembrane region" description="Helical" evidence="6">
    <location>
        <begin position="337"/>
        <end position="363"/>
    </location>
</feature>
<dbReference type="InterPro" id="IPR036259">
    <property type="entry name" value="MFS_trans_sf"/>
</dbReference>